<evidence type="ECO:0000313" key="2">
    <source>
        <dbReference type="Proteomes" id="UP000291084"/>
    </source>
</evidence>
<proteinExistence type="predicted"/>
<dbReference type="Proteomes" id="UP000291084">
    <property type="component" value="Chromosome 9"/>
</dbReference>
<gene>
    <name evidence="1" type="primary">Vigan.09G043900</name>
    <name evidence="1" type="ORF">VIGAN_09043900</name>
</gene>
<keyword evidence="2" id="KW-1185">Reference proteome</keyword>
<dbReference type="AlphaFoldDB" id="A0A0S3SWM3"/>
<accession>A0A0S3SWM3</accession>
<organism evidence="1 2">
    <name type="scientific">Vigna angularis var. angularis</name>
    <dbReference type="NCBI Taxonomy" id="157739"/>
    <lineage>
        <taxon>Eukaryota</taxon>
        <taxon>Viridiplantae</taxon>
        <taxon>Streptophyta</taxon>
        <taxon>Embryophyta</taxon>
        <taxon>Tracheophyta</taxon>
        <taxon>Spermatophyta</taxon>
        <taxon>Magnoliopsida</taxon>
        <taxon>eudicotyledons</taxon>
        <taxon>Gunneridae</taxon>
        <taxon>Pentapetalae</taxon>
        <taxon>rosids</taxon>
        <taxon>fabids</taxon>
        <taxon>Fabales</taxon>
        <taxon>Fabaceae</taxon>
        <taxon>Papilionoideae</taxon>
        <taxon>50 kb inversion clade</taxon>
        <taxon>NPAAA clade</taxon>
        <taxon>indigoferoid/millettioid clade</taxon>
        <taxon>Phaseoleae</taxon>
        <taxon>Vigna</taxon>
    </lineage>
</organism>
<protein>
    <submittedName>
        <fullName evidence="1">Uncharacterized protein</fullName>
    </submittedName>
</protein>
<dbReference type="EMBL" id="AP015042">
    <property type="protein sequence ID" value="BAT97087.1"/>
    <property type="molecule type" value="Genomic_DNA"/>
</dbReference>
<reference evidence="1 2" key="1">
    <citation type="journal article" date="2015" name="Sci. Rep.">
        <title>The power of single molecule real-time sequencing technology in the de novo assembly of a eukaryotic genome.</title>
        <authorList>
            <person name="Sakai H."/>
            <person name="Naito K."/>
            <person name="Ogiso-Tanaka E."/>
            <person name="Takahashi Y."/>
            <person name="Iseki K."/>
            <person name="Muto C."/>
            <person name="Satou K."/>
            <person name="Teruya K."/>
            <person name="Shiroma A."/>
            <person name="Shimoji M."/>
            <person name="Hirano T."/>
            <person name="Itoh T."/>
            <person name="Kaga A."/>
            <person name="Tomooka N."/>
        </authorList>
    </citation>
    <scope>NUCLEOTIDE SEQUENCE [LARGE SCALE GENOMIC DNA]</scope>
    <source>
        <strain evidence="2">cv. Shumari</strain>
    </source>
</reference>
<sequence>MELQIQNYFVIANENREEKVERKKESDEKRRMCFVFTWRYVFSAIFHEPSKTQIMFSAISVKMNDTPYS</sequence>
<evidence type="ECO:0000313" key="1">
    <source>
        <dbReference type="EMBL" id="BAT97087.1"/>
    </source>
</evidence>
<name>A0A0S3SWM3_PHAAN</name>